<dbReference type="Pfam" id="PF04290">
    <property type="entry name" value="DctQ"/>
    <property type="match status" value="1"/>
</dbReference>
<feature type="transmembrane region" description="Helical" evidence="9">
    <location>
        <begin position="148"/>
        <end position="166"/>
    </location>
</feature>
<accession>A0ABQ5W2A6</accession>
<comment type="similarity">
    <text evidence="8 9">Belongs to the TRAP transporter small permease family.</text>
</comment>
<dbReference type="InterPro" id="IPR007387">
    <property type="entry name" value="TRAP_DctQ"/>
</dbReference>
<evidence type="ECO:0000256" key="3">
    <source>
        <dbReference type="ARBA" id="ARBA00022475"/>
    </source>
</evidence>
<evidence type="ECO:0000256" key="2">
    <source>
        <dbReference type="ARBA" id="ARBA00022448"/>
    </source>
</evidence>
<keyword evidence="12" id="KW-1185">Reference proteome</keyword>
<evidence type="ECO:0000313" key="12">
    <source>
        <dbReference type="Proteomes" id="UP001156691"/>
    </source>
</evidence>
<comment type="subunit">
    <text evidence="9">The complex comprises the extracytoplasmic solute receptor protein and the two transmembrane proteins.</text>
</comment>
<name>A0ABQ5W2A6_9HYPH</name>
<keyword evidence="6 9" id="KW-1133">Transmembrane helix</keyword>
<dbReference type="InterPro" id="IPR055348">
    <property type="entry name" value="DctQ"/>
</dbReference>
<keyword evidence="4 9" id="KW-0997">Cell inner membrane</keyword>
<sequence>MAQENQSKVTAEEIARAFDEEAAPVSLRRYAPEDWVTLVVFWGMALCVFLQFFTRYVLNNSFAWTEEIAINCLVVVVFLGSVMCVRLSRHIQVDVLYHYISPRIGRMLALFAEVVTIGFFAYASLLFWRYTGIVSRERMVTIDLPRNIVFYAVFAGFALMLVRSVIKFIADIRRGYTQLERPGALDGLGE</sequence>
<protein>
    <recommendedName>
        <fullName evidence="9">TRAP transporter small permease protein</fullName>
    </recommendedName>
</protein>
<evidence type="ECO:0000256" key="8">
    <source>
        <dbReference type="ARBA" id="ARBA00038436"/>
    </source>
</evidence>
<comment type="caution">
    <text evidence="11">The sequence shown here is derived from an EMBL/GenBank/DDBJ whole genome shotgun (WGS) entry which is preliminary data.</text>
</comment>
<evidence type="ECO:0000256" key="4">
    <source>
        <dbReference type="ARBA" id="ARBA00022519"/>
    </source>
</evidence>
<evidence type="ECO:0000259" key="10">
    <source>
        <dbReference type="Pfam" id="PF04290"/>
    </source>
</evidence>
<feature type="transmembrane region" description="Helical" evidence="9">
    <location>
        <begin position="35"/>
        <end position="56"/>
    </location>
</feature>
<dbReference type="PANTHER" id="PTHR35011:SF11">
    <property type="entry name" value="TRAP TRANSPORTER SMALL PERMEASE PROTEIN"/>
    <property type="match status" value="1"/>
</dbReference>
<comment type="subcellular location">
    <subcellularLocation>
        <location evidence="1 9">Cell inner membrane</location>
        <topology evidence="1 9">Multi-pass membrane protein</topology>
    </subcellularLocation>
</comment>
<feature type="transmembrane region" description="Helical" evidence="9">
    <location>
        <begin position="68"/>
        <end position="87"/>
    </location>
</feature>
<proteinExistence type="inferred from homology"/>
<evidence type="ECO:0000256" key="6">
    <source>
        <dbReference type="ARBA" id="ARBA00022989"/>
    </source>
</evidence>
<keyword evidence="3" id="KW-1003">Cell membrane</keyword>
<dbReference type="RefSeq" id="WP_284339467.1">
    <property type="nucleotide sequence ID" value="NZ_BSNS01000007.1"/>
</dbReference>
<comment type="function">
    <text evidence="9">Part of the tripartite ATP-independent periplasmic (TRAP) transport system.</text>
</comment>
<dbReference type="Proteomes" id="UP001156691">
    <property type="component" value="Unassembled WGS sequence"/>
</dbReference>
<evidence type="ECO:0000256" key="5">
    <source>
        <dbReference type="ARBA" id="ARBA00022692"/>
    </source>
</evidence>
<keyword evidence="2 9" id="KW-0813">Transport</keyword>
<evidence type="ECO:0000313" key="11">
    <source>
        <dbReference type="EMBL" id="GLQ54022.1"/>
    </source>
</evidence>
<gene>
    <name evidence="11" type="ORF">GCM10010862_12810</name>
</gene>
<dbReference type="EMBL" id="BSNS01000007">
    <property type="protein sequence ID" value="GLQ54022.1"/>
    <property type="molecule type" value="Genomic_DNA"/>
</dbReference>
<keyword evidence="7 9" id="KW-0472">Membrane</keyword>
<organism evidence="11 12">
    <name type="scientific">Devosia nitrariae</name>
    <dbReference type="NCBI Taxonomy" id="2071872"/>
    <lineage>
        <taxon>Bacteria</taxon>
        <taxon>Pseudomonadati</taxon>
        <taxon>Pseudomonadota</taxon>
        <taxon>Alphaproteobacteria</taxon>
        <taxon>Hyphomicrobiales</taxon>
        <taxon>Devosiaceae</taxon>
        <taxon>Devosia</taxon>
    </lineage>
</organism>
<reference evidence="12" key="1">
    <citation type="journal article" date="2019" name="Int. J. Syst. Evol. Microbiol.">
        <title>The Global Catalogue of Microorganisms (GCM) 10K type strain sequencing project: providing services to taxonomists for standard genome sequencing and annotation.</title>
        <authorList>
            <consortium name="The Broad Institute Genomics Platform"/>
            <consortium name="The Broad Institute Genome Sequencing Center for Infectious Disease"/>
            <person name="Wu L."/>
            <person name="Ma J."/>
        </authorList>
    </citation>
    <scope>NUCLEOTIDE SEQUENCE [LARGE SCALE GENOMIC DNA]</scope>
    <source>
        <strain evidence="12">NBRC 112416</strain>
    </source>
</reference>
<evidence type="ECO:0000256" key="9">
    <source>
        <dbReference type="RuleBase" id="RU369079"/>
    </source>
</evidence>
<keyword evidence="5 9" id="KW-0812">Transmembrane</keyword>
<evidence type="ECO:0000256" key="1">
    <source>
        <dbReference type="ARBA" id="ARBA00004429"/>
    </source>
</evidence>
<feature type="transmembrane region" description="Helical" evidence="9">
    <location>
        <begin position="108"/>
        <end position="128"/>
    </location>
</feature>
<dbReference type="PANTHER" id="PTHR35011">
    <property type="entry name" value="2,3-DIKETO-L-GULONATE TRAP TRANSPORTER SMALL PERMEASE PROTEIN YIAM"/>
    <property type="match status" value="1"/>
</dbReference>
<feature type="domain" description="Tripartite ATP-independent periplasmic transporters DctQ component" evidence="10">
    <location>
        <begin position="44"/>
        <end position="173"/>
    </location>
</feature>
<evidence type="ECO:0000256" key="7">
    <source>
        <dbReference type="ARBA" id="ARBA00023136"/>
    </source>
</evidence>